<dbReference type="GO" id="GO:0061809">
    <property type="term" value="F:NAD+ nucleosidase activity, cyclic ADP-ribose generating"/>
    <property type="evidence" value="ECO:0007669"/>
    <property type="project" value="UniProtKB-EC"/>
</dbReference>
<organism evidence="6 7">
    <name type="scientific">Ceratopteris richardii</name>
    <name type="common">Triangle waterfern</name>
    <dbReference type="NCBI Taxonomy" id="49495"/>
    <lineage>
        <taxon>Eukaryota</taxon>
        <taxon>Viridiplantae</taxon>
        <taxon>Streptophyta</taxon>
        <taxon>Embryophyta</taxon>
        <taxon>Tracheophyta</taxon>
        <taxon>Polypodiopsida</taxon>
        <taxon>Polypodiidae</taxon>
        <taxon>Polypodiales</taxon>
        <taxon>Pteridineae</taxon>
        <taxon>Pteridaceae</taxon>
        <taxon>Parkerioideae</taxon>
        <taxon>Ceratopteris</taxon>
    </lineage>
</organism>
<dbReference type="InterPro" id="IPR035897">
    <property type="entry name" value="Toll_tir_struct_dom_sf"/>
</dbReference>
<dbReference type="PROSITE" id="PS50104">
    <property type="entry name" value="TIR"/>
    <property type="match status" value="1"/>
</dbReference>
<dbReference type="SMART" id="SM00255">
    <property type="entry name" value="TIR"/>
    <property type="match status" value="1"/>
</dbReference>
<gene>
    <name evidence="6" type="ORF">KP509_01G008800</name>
</gene>
<evidence type="ECO:0000256" key="1">
    <source>
        <dbReference type="ARBA" id="ARBA00011982"/>
    </source>
</evidence>
<dbReference type="GO" id="GO:0007165">
    <property type="term" value="P:signal transduction"/>
    <property type="evidence" value="ECO:0007669"/>
    <property type="project" value="InterPro"/>
</dbReference>
<protein>
    <recommendedName>
        <fullName evidence="1">ADP-ribosyl cyclase/cyclic ADP-ribose hydrolase</fullName>
        <ecNumber evidence="1">3.2.2.6</ecNumber>
    </recommendedName>
</protein>
<evidence type="ECO:0000256" key="3">
    <source>
        <dbReference type="ARBA" id="ARBA00023027"/>
    </source>
</evidence>
<dbReference type="Proteomes" id="UP000825935">
    <property type="component" value="Chromosome 1"/>
</dbReference>
<keyword evidence="3" id="KW-0520">NAD</keyword>
<dbReference type="InterPro" id="IPR000157">
    <property type="entry name" value="TIR_dom"/>
</dbReference>
<evidence type="ECO:0000313" key="7">
    <source>
        <dbReference type="Proteomes" id="UP000825935"/>
    </source>
</evidence>
<keyword evidence="7" id="KW-1185">Reference proteome</keyword>
<evidence type="ECO:0000256" key="4">
    <source>
        <dbReference type="ARBA" id="ARBA00047304"/>
    </source>
</evidence>
<reference evidence="6" key="1">
    <citation type="submission" date="2021-08" db="EMBL/GenBank/DDBJ databases">
        <title>WGS assembly of Ceratopteris richardii.</title>
        <authorList>
            <person name="Marchant D.B."/>
            <person name="Chen G."/>
            <person name="Jenkins J."/>
            <person name="Shu S."/>
            <person name="Leebens-Mack J."/>
            <person name="Grimwood J."/>
            <person name="Schmutz J."/>
            <person name="Soltis P."/>
            <person name="Soltis D."/>
            <person name="Chen Z.-H."/>
        </authorList>
    </citation>
    <scope>NUCLEOTIDE SEQUENCE</scope>
    <source>
        <strain evidence="6">Whitten #5841</strain>
        <tissue evidence="6">Leaf</tissue>
    </source>
</reference>
<keyword evidence="2" id="KW-0378">Hydrolase</keyword>
<dbReference type="EMBL" id="CM035406">
    <property type="protein sequence ID" value="KAH7445435.1"/>
    <property type="molecule type" value="Genomic_DNA"/>
</dbReference>
<evidence type="ECO:0000259" key="5">
    <source>
        <dbReference type="PROSITE" id="PS50104"/>
    </source>
</evidence>
<comment type="catalytic activity">
    <reaction evidence="4">
        <text>NAD(+) + H2O = ADP-D-ribose + nicotinamide + H(+)</text>
        <dbReference type="Rhea" id="RHEA:16301"/>
        <dbReference type="ChEBI" id="CHEBI:15377"/>
        <dbReference type="ChEBI" id="CHEBI:15378"/>
        <dbReference type="ChEBI" id="CHEBI:17154"/>
        <dbReference type="ChEBI" id="CHEBI:57540"/>
        <dbReference type="ChEBI" id="CHEBI:57967"/>
        <dbReference type="EC" id="3.2.2.6"/>
    </reaction>
    <physiologicalReaction direction="left-to-right" evidence="4">
        <dbReference type="Rhea" id="RHEA:16302"/>
    </physiologicalReaction>
</comment>
<sequence length="255" mass="29468">MMSSDHIVFICHRGCDTKQNVASVLQGMLHSKGITCFVDYRMDEGTEVNSAIQDAIESSLVHLVILSKKFNTSTWCLKEVQQIMKIQETMSTQETMTRACKRPKVMPRKVIPVYYDVEPSMDKVKPTAETVKRSTEEEREDWVKALEGLLKIDGFRYNSETAFAWEELQHIVSEAEDFLVSHNVVPYENHHFGRQSTWRINMHPNYESIFICHNKKDTQRNVVSILRGILRSRGIKCVVERSPRDSTSNKMKNVP</sequence>
<dbReference type="SUPFAM" id="SSF52200">
    <property type="entry name" value="Toll/Interleukin receptor TIR domain"/>
    <property type="match status" value="1"/>
</dbReference>
<dbReference type="AlphaFoldDB" id="A0A8T2VIM0"/>
<evidence type="ECO:0000256" key="2">
    <source>
        <dbReference type="ARBA" id="ARBA00022801"/>
    </source>
</evidence>
<dbReference type="PANTHER" id="PTHR32009">
    <property type="entry name" value="TMV RESISTANCE PROTEIN N-LIKE"/>
    <property type="match status" value="1"/>
</dbReference>
<dbReference type="PANTHER" id="PTHR32009:SF39">
    <property type="entry name" value="TIR DOMAIN-CONTAINING PROTEIN"/>
    <property type="match status" value="1"/>
</dbReference>
<proteinExistence type="predicted"/>
<feature type="domain" description="TIR" evidence="5">
    <location>
        <begin position="4"/>
        <end position="150"/>
    </location>
</feature>
<dbReference type="OrthoDB" id="6160824at2759"/>
<dbReference type="Gene3D" id="3.40.50.10140">
    <property type="entry name" value="Toll/interleukin-1 receptor homology (TIR) domain"/>
    <property type="match status" value="1"/>
</dbReference>
<dbReference type="Pfam" id="PF01582">
    <property type="entry name" value="TIR"/>
    <property type="match status" value="1"/>
</dbReference>
<name>A0A8T2VIM0_CERRI</name>
<dbReference type="EC" id="3.2.2.6" evidence="1"/>
<comment type="caution">
    <text evidence="6">The sequence shown here is derived from an EMBL/GenBank/DDBJ whole genome shotgun (WGS) entry which is preliminary data.</text>
</comment>
<evidence type="ECO:0000313" key="6">
    <source>
        <dbReference type="EMBL" id="KAH7445435.1"/>
    </source>
</evidence>
<accession>A0A8T2VIM0</accession>